<dbReference type="GO" id="GO:0042565">
    <property type="term" value="C:RNA nuclear export complex"/>
    <property type="evidence" value="ECO:0007669"/>
    <property type="project" value="TreeGrafter"/>
</dbReference>
<dbReference type="GO" id="GO:0031267">
    <property type="term" value="F:small GTPase binding"/>
    <property type="evidence" value="ECO:0007669"/>
    <property type="project" value="InterPro"/>
</dbReference>
<dbReference type="InterPro" id="IPR045478">
    <property type="entry name" value="Exportin-5_C"/>
</dbReference>
<evidence type="ECO:0000313" key="5">
    <source>
        <dbReference type="EnsemblMetazoa" id="LLOJ008753-PA"/>
    </source>
</evidence>
<dbReference type="Gene3D" id="1.25.10.10">
    <property type="entry name" value="Leucine-rich Repeat Variant"/>
    <property type="match status" value="1"/>
</dbReference>
<dbReference type="Pfam" id="PF08389">
    <property type="entry name" value="Xpo1"/>
    <property type="match status" value="1"/>
</dbReference>
<dbReference type="GO" id="GO:0005634">
    <property type="term" value="C:nucleus"/>
    <property type="evidence" value="ECO:0007669"/>
    <property type="project" value="TreeGrafter"/>
</dbReference>
<dbReference type="PANTHER" id="PTHR11223:SF3">
    <property type="entry name" value="EXPORTIN-5"/>
    <property type="match status" value="1"/>
</dbReference>
<comment type="similarity">
    <text evidence="1">Belongs to the exportin family.</text>
</comment>
<name>A0A1B0CUW8_LUTLO</name>
<proteinExistence type="inferred from homology"/>
<organism evidence="5 6">
    <name type="scientific">Lutzomyia longipalpis</name>
    <name type="common">Sand fly</name>
    <dbReference type="NCBI Taxonomy" id="7200"/>
    <lineage>
        <taxon>Eukaryota</taxon>
        <taxon>Metazoa</taxon>
        <taxon>Ecdysozoa</taxon>
        <taxon>Arthropoda</taxon>
        <taxon>Hexapoda</taxon>
        <taxon>Insecta</taxon>
        <taxon>Pterygota</taxon>
        <taxon>Neoptera</taxon>
        <taxon>Endopterygota</taxon>
        <taxon>Diptera</taxon>
        <taxon>Nematocera</taxon>
        <taxon>Psychodoidea</taxon>
        <taxon>Psychodidae</taxon>
        <taxon>Lutzomyia</taxon>
        <taxon>Lutzomyia</taxon>
    </lineage>
</organism>
<dbReference type="GO" id="GO:0003723">
    <property type="term" value="F:RNA binding"/>
    <property type="evidence" value="ECO:0007669"/>
    <property type="project" value="TreeGrafter"/>
</dbReference>
<keyword evidence="6" id="KW-1185">Reference proteome</keyword>
<feature type="domain" description="Exportin-1/Importin-beta-like" evidence="3">
    <location>
        <begin position="114"/>
        <end position="273"/>
    </location>
</feature>
<dbReference type="PANTHER" id="PTHR11223">
    <property type="entry name" value="EXPORTIN 1/5"/>
    <property type="match status" value="1"/>
</dbReference>
<dbReference type="Pfam" id="PF19273">
    <property type="entry name" value="Exportin-5"/>
    <property type="match status" value="1"/>
</dbReference>
<dbReference type="SUPFAM" id="SSF48371">
    <property type="entry name" value="ARM repeat"/>
    <property type="match status" value="1"/>
</dbReference>
<accession>A0A1B0CUW8</accession>
<protein>
    <submittedName>
        <fullName evidence="5">Uncharacterized protein</fullName>
    </submittedName>
</protein>
<evidence type="ECO:0000256" key="1">
    <source>
        <dbReference type="ARBA" id="ARBA00009466"/>
    </source>
</evidence>
<dbReference type="InterPro" id="IPR045065">
    <property type="entry name" value="XPO1/5"/>
</dbReference>
<dbReference type="InterPro" id="IPR013598">
    <property type="entry name" value="Exportin-1/Importin-b-like"/>
</dbReference>
<dbReference type="FunFam" id="1.25.10.10:FF:000588">
    <property type="entry name" value="exportin-5 isoform X2"/>
    <property type="match status" value="1"/>
</dbReference>
<dbReference type="InterPro" id="IPR001494">
    <property type="entry name" value="Importin-beta_N"/>
</dbReference>
<feature type="domain" description="Importin N-terminal" evidence="2">
    <location>
        <begin position="35"/>
        <end position="100"/>
    </location>
</feature>
<evidence type="ECO:0000259" key="3">
    <source>
        <dbReference type="Pfam" id="PF08389"/>
    </source>
</evidence>
<dbReference type="VEuPathDB" id="VectorBase:LLOJ008753"/>
<dbReference type="GO" id="GO:0006405">
    <property type="term" value="P:RNA export from nucleus"/>
    <property type="evidence" value="ECO:0007669"/>
    <property type="project" value="TreeGrafter"/>
</dbReference>
<dbReference type="AlphaFoldDB" id="A0A1B0CUW8"/>
<dbReference type="InterPro" id="IPR011989">
    <property type="entry name" value="ARM-like"/>
</dbReference>
<dbReference type="Pfam" id="PF03810">
    <property type="entry name" value="IBN_N"/>
    <property type="match status" value="1"/>
</dbReference>
<evidence type="ECO:0000259" key="4">
    <source>
        <dbReference type="Pfam" id="PF19273"/>
    </source>
</evidence>
<evidence type="ECO:0000313" key="6">
    <source>
        <dbReference type="Proteomes" id="UP000092461"/>
    </source>
</evidence>
<feature type="domain" description="Exportin-5 C-terminal" evidence="4">
    <location>
        <begin position="317"/>
        <end position="1123"/>
    </location>
</feature>
<dbReference type="InterPro" id="IPR016024">
    <property type="entry name" value="ARM-type_fold"/>
</dbReference>
<dbReference type="EMBL" id="AJWK01029736">
    <property type="status" value="NOT_ANNOTATED_CDS"/>
    <property type="molecule type" value="Genomic_DNA"/>
</dbReference>
<dbReference type="EMBL" id="AJWK01029737">
    <property type="status" value="NOT_ANNOTATED_CDS"/>
    <property type="molecule type" value="Genomic_DNA"/>
</dbReference>
<reference evidence="5" key="1">
    <citation type="submission" date="2020-05" db="UniProtKB">
        <authorList>
            <consortium name="EnsemblMetazoa"/>
        </authorList>
    </citation>
    <scope>IDENTIFICATION</scope>
    <source>
        <strain evidence="5">Jacobina</strain>
    </source>
</reference>
<dbReference type="GO" id="GO:0006611">
    <property type="term" value="P:protein export from nucleus"/>
    <property type="evidence" value="ECO:0007669"/>
    <property type="project" value="InterPro"/>
</dbReference>
<dbReference type="VEuPathDB" id="VectorBase:LLONM1_002676"/>
<dbReference type="GO" id="GO:0005049">
    <property type="term" value="F:nuclear export signal receptor activity"/>
    <property type="evidence" value="ECO:0007669"/>
    <property type="project" value="InterPro"/>
</dbReference>
<dbReference type="EnsemblMetazoa" id="LLOJ008753-RA">
    <property type="protein sequence ID" value="LLOJ008753-PA"/>
    <property type="gene ID" value="LLOJ008753"/>
</dbReference>
<evidence type="ECO:0000259" key="2">
    <source>
        <dbReference type="Pfam" id="PF03810"/>
    </source>
</evidence>
<dbReference type="GO" id="GO:0005737">
    <property type="term" value="C:cytoplasm"/>
    <property type="evidence" value="ECO:0007669"/>
    <property type="project" value="TreeGrafter"/>
</dbReference>
<dbReference type="Proteomes" id="UP000092461">
    <property type="component" value="Unassembled WGS sequence"/>
</dbReference>
<sequence length="1126" mass="125548">MDVSGGDVARLARDLVRAVEVTMDTHANQNDRMEAYMACERFKETSPLCAQAGLFLASGQFPLTVRHFGLQLMEHTVKFKWYSISQQEKIFVKENAMKLLCTGVGPAEDATLMHIKDALSRIVVEMIKREWPQQWTTLLGELSDACTKGEAQTELVLLIFLRLVEDVATLQTMESSQRRKDIYSALTANMTEIFDFFMRLIELHVNNFRTAQISGSPQALSHARVVQVVLPTITSFVEWVSTVHIVANEGRLLQILCILLNDASFQIGAAECLAQILIRKTVAKEKIPIGLLFRSDLISYIYTSVAAAETSHLPEMYAYLKKVTAVLSGLAGHLTSGKTKEDGIPCTSPSFVTFLETVMMLTRHPSLTVAHGGALIWITLLRFDHIAKDPAFVEYVPKIIEISGPKIIKVIYPTKRPVEITMDPRVFASIDYDSEEEFSFFFHRCRTDFIDIFRLATMTAPLVTFSFCEQWMTVRLQKALAGEVTNMTVLDPAYMEWEALSYVLDAVIGRILLVTERPSVQSGLRLLEECLKIDTPDPLVLSIILSCISALFMFLSMSSCQITAGNCVAMSGVSLLPRVLQKIFACLVFTDQSPVSSVTSAKAVKNLRRHAAALMVKLGIKYPLLLLPVFDQINGTVQGLIGTPNQLSRGEKTTMQEALLQISNHFCDYERQTTFVAEVVAEGRQQWMNIVPALKSPVDFIHFVGLDLEPRPIGETPVHQTVLNRTNLTYAINIVAGVIKRCSWPDDPDRASRGGFVVGLTESGNPICRNPATPHVIPLLPHILSLQRVVNELFTSVTHMHDAYRGVHAMLETEKRLLLGIPGALMDPLDPDTEKKGQQMNEVDRMQQFLNFVFETNIHLIGIAGPSLGRDLYQIPGIADAIVGSMFANVENVPDYRLRTLNRVFMKPFVYSCPPAFYDTVLLPVFSYLAPFMLNRLTLRWQYISSLYERGELGEDVSDTQEVMEDMVYRAMAREYLELLKVALVGGQLTTDHGNHDETMDQDDLSMDGPPQQLTRAAQSAMASEIISDLGGKLLHFPATCSSIVLTVLNILTWNDSGSSFKATLLTGPIIRYLAAEGLITESLASTTMMSVLQCLQVHGQHETNQNSCITLGVQIYELLRPKFPI</sequence>